<feature type="transmembrane region" description="Helical" evidence="3">
    <location>
        <begin position="98"/>
        <end position="118"/>
    </location>
</feature>
<dbReference type="AlphaFoldDB" id="G3F5K4"/>
<evidence type="ECO:0000256" key="3">
    <source>
        <dbReference type="SAM" id="Phobius"/>
    </source>
</evidence>
<accession>G3F5K4</accession>
<dbReference type="GO" id="GO:0008610">
    <property type="term" value="P:lipid biosynthetic process"/>
    <property type="evidence" value="ECO:0007669"/>
    <property type="project" value="UniProtKB-ARBA"/>
</dbReference>
<evidence type="ECO:0000256" key="2">
    <source>
        <dbReference type="SAM" id="MobiDB-lite"/>
    </source>
</evidence>
<keyword evidence="1" id="KW-0560">Oxidoreductase</keyword>
<gene>
    <name evidence="5" type="primary">BKT</name>
</gene>
<dbReference type="Pfam" id="PF00487">
    <property type="entry name" value="FA_desaturase"/>
    <property type="match status" value="2"/>
</dbReference>
<keyword evidence="3" id="KW-1133">Transmembrane helix</keyword>
<dbReference type="InterPro" id="IPR005804">
    <property type="entry name" value="FA_desaturase_dom"/>
</dbReference>
<feature type="domain" description="Fatty acid desaturase" evidence="4">
    <location>
        <begin position="97"/>
        <end position="197"/>
    </location>
</feature>
<dbReference type="GO" id="GO:0016020">
    <property type="term" value="C:membrane"/>
    <property type="evidence" value="ECO:0007669"/>
    <property type="project" value="TreeGrafter"/>
</dbReference>
<organism evidence="5">
    <name type="scientific">Chlorococcum sp. JH-2011</name>
    <dbReference type="NCBI Taxonomy" id="1074463"/>
    <lineage>
        <taxon>Eukaryota</taxon>
        <taxon>Viridiplantae</taxon>
        <taxon>Chlorophyta</taxon>
        <taxon>core chlorophytes</taxon>
        <taxon>Chlorophyceae</taxon>
        <taxon>CS clade</taxon>
        <taxon>Chlamydomonadales</taxon>
        <taxon>Chlorococcaceae</taxon>
        <taxon>Chlorococcum</taxon>
    </lineage>
</organism>
<sequence>MGRGGQSQLQPQQTITTQQTGGSDGKAAPADVINLWKAQYPLPDEDLAGSCNEVKQLYKPPRNDVKGVSIAVGMITAWCLLFYHGCWQIKLTGSNPSWWIDIIGTFLLLEFVNTGLFITTHDAMHGTICYRNRKLNDWLGRIAITLYAWFDYDMLHKKHWEHHGYTGQPGKDPDFHRGNPALPVWYARFMWEYTTPLQFAKIILVSQVLQAAGSPSKPCGFLGLRPPGEAAFMLFYYGTYLPHLPPDAKEVMVWQKSHSSDAPRWLSFLKCYHFDYHWEHHRWPYAPWWELPQAKEIMRRQRSQQHQVQQKRIKKESCQQLARAGAE</sequence>
<keyword evidence="3" id="KW-0812">Transmembrane</keyword>
<proteinExistence type="evidence at transcript level"/>
<dbReference type="PANTHER" id="PTHR19353:SF19">
    <property type="entry name" value="DELTA(5) FATTY ACID DESATURASE C-RELATED"/>
    <property type="match status" value="1"/>
</dbReference>
<feature type="transmembrane region" description="Helical" evidence="3">
    <location>
        <begin position="67"/>
        <end position="86"/>
    </location>
</feature>
<evidence type="ECO:0000259" key="4">
    <source>
        <dbReference type="Pfam" id="PF00487"/>
    </source>
</evidence>
<evidence type="ECO:0000313" key="5">
    <source>
        <dbReference type="EMBL" id="AEM45623.1"/>
    </source>
</evidence>
<dbReference type="PANTHER" id="PTHR19353">
    <property type="entry name" value="FATTY ACID DESATURASE 2"/>
    <property type="match status" value="1"/>
</dbReference>
<evidence type="ECO:0000256" key="1">
    <source>
        <dbReference type="ARBA" id="ARBA00023002"/>
    </source>
</evidence>
<name>G3F5K4_9CHLO</name>
<feature type="region of interest" description="Disordered" evidence="2">
    <location>
        <begin position="303"/>
        <end position="327"/>
    </location>
</feature>
<feature type="compositionally biased region" description="Low complexity" evidence="2">
    <location>
        <begin position="1"/>
        <end position="21"/>
    </location>
</feature>
<dbReference type="EMBL" id="JF451851">
    <property type="protein sequence ID" value="AEM45623.1"/>
    <property type="molecule type" value="mRNA"/>
</dbReference>
<protein>
    <submittedName>
        <fullName evidence="5">Beta-carotene ketolase</fullName>
    </submittedName>
</protein>
<keyword evidence="3" id="KW-0472">Membrane</keyword>
<dbReference type="InterPro" id="IPR012171">
    <property type="entry name" value="Fatty_acid_desaturase"/>
</dbReference>
<dbReference type="GO" id="GO:0016717">
    <property type="term" value="F:oxidoreductase activity, acting on paired donors, with oxidation of a pair of donors resulting in the reduction of molecular oxygen to two molecules of water"/>
    <property type="evidence" value="ECO:0007669"/>
    <property type="project" value="TreeGrafter"/>
</dbReference>
<reference evidence="5" key="1">
    <citation type="journal article" date="2012" name="Planta">
        <title>Cloning and selection of carotenoid ketolase genes for the engineering of high-yield astaxanthin in plants.</title>
        <authorList>
            <person name="Huang J."/>
            <person name="Zhong Y."/>
            <person name="Sandmann G."/>
            <person name="Liu J."/>
            <person name="Chen F."/>
        </authorList>
    </citation>
    <scope>NUCLEOTIDE SEQUENCE</scope>
</reference>
<feature type="domain" description="Fatty acid desaturase" evidence="4">
    <location>
        <begin position="231"/>
        <end position="305"/>
    </location>
</feature>
<feature type="region of interest" description="Disordered" evidence="2">
    <location>
        <begin position="1"/>
        <end position="27"/>
    </location>
</feature>